<feature type="coiled-coil region" evidence="1">
    <location>
        <begin position="1072"/>
        <end position="1124"/>
    </location>
</feature>
<evidence type="ECO:0000313" key="2">
    <source>
        <dbReference type="EMBL" id="KAK8891583.1"/>
    </source>
</evidence>
<proteinExistence type="predicted"/>
<feature type="coiled-coil region" evidence="1">
    <location>
        <begin position="231"/>
        <end position="380"/>
    </location>
</feature>
<keyword evidence="1" id="KW-0175">Coiled coil</keyword>
<organism evidence="2 3">
    <name type="scientific">Tritrichomonas musculus</name>
    <dbReference type="NCBI Taxonomy" id="1915356"/>
    <lineage>
        <taxon>Eukaryota</taxon>
        <taxon>Metamonada</taxon>
        <taxon>Parabasalia</taxon>
        <taxon>Tritrichomonadida</taxon>
        <taxon>Tritrichomonadidae</taxon>
        <taxon>Tritrichomonas</taxon>
    </lineage>
</organism>
<gene>
    <name evidence="2" type="ORF">M9Y10_028796</name>
</gene>
<keyword evidence="3" id="KW-1185">Reference proteome</keyword>
<comment type="caution">
    <text evidence="2">The sequence shown here is derived from an EMBL/GenBank/DDBJ whole genome shotgun (WGS) entry which is preliminary data.</text>
</comment>
<evidence type="ECO:0000313" key="3">
    <source>
        <dbReference type="Proteomes" id="UP001470230"/>
    </source>
</evidence>
<evidence type="ECO:0000256" key="1">
    <source>
        <dbReference type="SAM" id="Coils"/>
    </source>
</evidence>
<accession>A0ABR2KKW7</accession>
<dbReference type="Proteomes" id="UP001470230">
    <property type="component" value="Unassembled WGS sequence"/>
</dbReference>
<protein>
    <submittedName>
        <fullName evidence="2">Uncharacterized protein</fullName>
    </submittedName>
</protein>
<reference evidence="2 3" key="1">
    <citation type="submission" date="2024-04" db="EMBL/GenBank/DDBJ databases">
        <title>Tritrichomonas musculus Genome.</title>
        <authorList>
            <person name="Alves-Ferreira E."/>
            <person name="Grigg M."/>
            <person name="Lorenzi H."/>
            <person name="Galac M."/>
        </authorList>
    </citation>
    <scope>NUCLEOTIDE SEQUENCE [LARGE SCALE GENOMIC DNA]</scope>
    <source>
        <strain evidence="2 3">EAF2021</strain>
    </source>
</reference>
<dbReference type="EMBL" id="JAPFFF010000004">
    <property type="protein sequence ID" value="KAK8891583.1"/>
    <property type="molecule type" value="Genomic_DNA"/>
</dbReference>
<name>A0ABR2KKW7_9EUKA</name>
<sequence>MNGVFSSRKENFIHSLERAISMISSDNFVIQMFQDQHSAMYVPDRICEIIRQILSSDREEEIFELYNKIYAIEFFFDEEKIKQIENLGKKYITPKNNNPNGATPNNNFAFGFGDIPDYDGKSISSNQNNEQIVKKKKEDILAFYNILNHQMINLDVDNNGDNNIKINNNNNQVQQIPRVFNELKKNVHDLKRTISSMQNDFATLLDKTKRHSLKLFQITSEKVRDEFVLNIKKAKYVITKQNEQIKKLSSENNLNSKYDPESISTLEDNFKKMKLKLQQSEEKFTNSNEAINSLQQQILLLTNEKSELEEKISKISEENLQLSNFLNEKQKRIDFLEQSLSNIESEIPETDQMNKIKEKMSILNDTIKKIQNENDSLLKKSSSHDITISNLMNLTNTARETDLVTKVDRLYKEKVKICQILNRSLHSDTSKAVEAIHQTHEALKSILNISDETRLISEVQQLKESKKKFVKISEKDGIISDLSKIVNAQNDEQLKMIIQSLQRIKIVFEQLCLDGGIASNSASFNLNLPEIASNMQKSLQTVKDVKSILNLKSQSSIKETLSELLEMRDKVSQICAMFNIKNNSQKGPSVPINKLVKVSKSLVKMKESYDIIVHSLNSDDDSSLISDLISFDEVKAQKAQKNAKLFNQFQSVLKNITVALKIEYQPSSSNKIKSSALITKIKSLVKNKSNYEKVLALLGIDEAEIANDEYEFLAFEKATQIIHSLRNSKKSNESIISSNNNSFRSSFTANQSRHQISKFNGNDDDNLESQILKTFSELCSIFKVSQPESISAYSLSSVHRSLCSIARSILESHSRNLSSIYNISIRLKHFKQVSRNLEGNSSIVNNNDDDGVVVGDDLRLIENEIIQIMNDLSNIYVCFGTSDLSEIKMMKKLNDSEKVGVRKLFQFTGKETIEGSIEFLSKYFNSIEQSSSFLGKLFRILLLLPSSFSPSRSSQMSSNYNFDSGSSGSPVLTSVDEIPLPFSKDVQERLINLATRQKFEKNQLKKAVEKAIEKARSFGFSMVYDDSIEDIVIAVESALNFIIEKVKNEVRCDFESSQVQLEKRLSDSAETKFEYKSKIEELTQTIDFLNKKNSESEVKHSIELQDLRKKISDMNNALENEKKVHVDLMEVLSGKRTDTQYLRSKLSANELLLLSKAEKTRKLVEEMKKKKDESQRILSLQKKTREDFQKNNF</sequence>